<dbReference type="InterPro" id="IPR029043">
    <property type="entry name" value="GcvT/YgfZ_C"/>
</dbReference>
<dbReference type="PANTHER" id="PTHR43757:SF2">
    <property type="entry name" value="AMINOMETHYLTRANSFERASE, MITOCHONDRIAL"/>
    <property type="match status" value="1"/>
</dbReference>
<keyword evidence="11" id="KW-0489">Methyltransferase</keyword>
<proteinExistence type="inferred from homology"/>
<dbReference type="Proteomes" id="UP000196027">
    <property type="component" value="Chromosome"/>
</dbReference>
<dbReference type="Gene3D" id="2.40.30.110">
    <property type="entry name" value="Aminomethyltransferase beta-barrel domains"/>
    <property type="match status" value="1"/>
</dbReference>
<dbReference type="Gene3D" id="4.10.1250.10">
    <property type="entry name" value="Aminomethyltransferase fragment"/>
    <property type="match status" value="1"/>
</dbReference>
<comment type="function">
    <text evidence="7">The glycine cleavage system catalyzes the degradation of glycine.</text>
</comment>
<dbReference type="GO" id="GO:0019464">
    <property type="term" value="P:glycine decarboxylation via glycine cleavage system"/>
    <property type="evidence" value="ECO:0007669"/>
    <property type="project" value="UniProtKB-UniRule"/>
</dbReference>
<evidence type="ECO:0000256" key="4">
    <source>
        <dbReference type="ARBA" id="ARBA00022679"/>
    </source>
</evidence>
<dbReference type="PIRSF" id="PIRSF006487">
    <property type="entry name" value="GcvT"/>
    <property type="match status" value="1"/>
</dbReference>
<dbReference type="FunFam" id="3.30.70.1400:FF:000001">
    <property type="entry name" value="Aminomethyltransferase"/>
    <property type="match status" value="1"/>
</dbReference>
<dbReference type="GO" id="GO:0008483">
    <property type="term" value="F:transaminase activity"/>
    <property type="evidence" value="ECO:0007669"/>
    <property type="project" value="UniProtKB-KW"/>
</dbReference>
<dbReference type="Pfam" id="PF01571">
    <property type="entry name" value="GCV_T"/>
    <property type="match status" value="1"/>
</dbReference>
<dbReference type="EMBL" id="CP021425">
    <property type="protein sequence ID" value="ARU54857.1"/>
    <property type="molecule type" value="Genomic_DNA"/>
</dbReference>
<dbReference type="Gene3D" id="3.30.70.1400">
    <property type="entry name" value="Aminomethyltransferase beta-barrel domains"/>
    <property type="match status" value="1"/>
</dbReference>
<dbReference type="InterPro" id="IPR013977">
    <property type="entry name" value="GcvT_C"/>
</dbReference>
<evidence type="ECO:0000256" key="8">
    <source>
        <dbReference type="PIRSR" id="PIRSR006487-1"/>
    </source>
</evidence>
<dbReference type="InterPro" id="IPR022903">
    <property type="entry name" value="GcvT_bac"/>
</dbReference>
<dbReference type="PANTHER" id="PTHR43757">
    <property type="entry name" value="AMINOMETHYLTRANSFERASE"/>
    <property type="match status" value="1"/>
</dbReference>
<organism evidence="11 12">
    <name type="scientific">Oleiphilus messinensis</name>
    <dbReference type="NCBI Taxonomy" id="141451"/>
    <lineage>
        <taxon>Bacteria</taxon>
        <taxon>Pseudomonadati</taxon>
        <taxon>Pseudomonadota</taxon>
        <taxon>Gammaproteobacteria</taxon>
        <taxon>Oceanospirillales</taxon>
        <taxon>Oleiphilaceae</taxon>
        <taxon>Oleiphilus</taxon>
    </lineage>
</organism>
<keyword evidence="4 7" id="KW-0808">Transferase</keyword>
<keyword evidence="12" id="KW-1185">Reference proteome</keyword>
<dbReference type="GO" id="GO:0005829">
    <property type="term" value="C:cytosol"/>
    <property type="evidence" value="ECO:0007669"/>
    <property type="project" value="TreeGrafter"/>
</dbReference>
<feature type="binding site" evidence="8">
    <location>
        <position position="195"/>
    </location>
    <ligand>
        <name>substrate</name>
    </ligand>
</feature>
<dbReference type="GO" id="GO:0005960">
    <property type="term" value="C:glycine cleavage complex"/>
    <property type="evidence" value="ECO:0007669"/>
    <property type="project" value="InterPro"/>
</dbReference>
<protein>
    <recommendedName>
        <fullName evidence="2 7">Aminomethyltransferase</fullName>
        <ecNumber evidence="2 7">2.1.2.10</ecNumber>
    </recommendedName>
    <alternativeName>
        <fullName evidence="5 7">Glycine cleavage system T protein</fullName>
    </alternativeName>
</protein>
<dbReference type="HAMAP" id="MF_00259">
    <property type="entry name" value="GcvT"/>
    <property type="match status" value="1"/>
</dbReference>
<dbReference type="SUPFAM" id="SSF101790">
    <property type="entry name" value="Aminomethyltransferase beta-barrel domain"/>
    <property type="match status" value="1"/>
</dbReference>
<dbReference type="NCBIfam" id="TIGR00528">
    <property type="entry name" value="gcvT"/>
    <property type="match status" value="1"/>
</dbReference>
<dbReference type="NCBIfam" id="NF001567">
    <property type="entry name" value="PRK00389.1"/>
    <property type="match status" value="1"/>
</dbReference>
<dbReference type="InterPro" id="IPR006222">
    <property type="entry name" value="GCVT_N"/>
</dbReference>
<comment type="subunit">
    <text evidence="7">The glycine cleavage system is composed of four proteins: P, T, L and H.</text>
</comment>
<dbReference type="InterPro" id="IPR006223">
    <property type="entry name" value="GcvT"/>
</dbReference>
<dbReference type="KEGG" id="ome:OLMES_0765"/>
<dbReference type="FunFam" id="4.10.1250.10:FF:000001">
    <property type="entry name" value="Aminomethyltransferase"/>
    <property type="match status" value="1"/>
</dbReference>
<comment type="catalytic activity">
    <reaction evidence="6 7">
        <text>N(6)-[(R)-S(8)-aminomethyldihydrolipoyl]-L-lysyl-[protein] + (6S)-5,6,7,8-tetrahydrofolate = N(6)-[(R)-dihydrolipoyl]-L-lysyl-[protein] + (6R)-5,10-methylene-5,6,7,8-tetrahydrofolate + NH4(+)</text>
        <dbReference type="Rhea" id="RHEA:16945"/>
        <dbReference type="Rhea" id="RHEA-COMP:10475"/>
        <dbReference type="Rhea" id="RHEA-COMP:10492"/>
        <dbReference type="ChEBI" id="CHEBI:15636"/>
        <dbReference type="ChEBI" id="CHEBI:28938"/>
        <dbReference type="ChEBI" id="CHEBI:57453"/>
        <dbReference type="ChEBI" id="CHEBI:83100"/>
        <dbReference type="ChEBI" id="CHEBI:83143"/>
        <dbReference type="EC" id="2.1.2.10"/>
    </reaction>
</comment>
<dbReference type="GO" id="GO:0032259">
    <property type="term" value="P:methylation"/>
    <property type="evidence" value="ECO:0007669"/>
    <property type="project" value="UniProtKB-KW"/>
</dbReference>
<dbReference type="Pfam" id="PF08669">
    <property type="entry name" value="GCV_T_C"/>
    <property type="match status" value="1"/>
</dbReference>
<evidence type="ECO:0000256" key="7">
    <source>
        <dbReference type="HAMAP-Rule" id="MF_00259"/>
    </source>
</evidence>
<sequence length="363" mass="39723">MGLKTFLYDCHVTAGAKIVDFGGWDMPIHYGSQLEEHHVVRRDAGMFDVSHMTIVDVAGAAATEFLRYVLANDVARLNDNGKALYSALLDEKGHVLDDLIVYRFSDWYRVVVNCATREKDLNWLHLQAKNYDVTVKERPELAMIAVQGPRALEKVAKTVDSGAQAVIESLAQFQAGESGDLMYCRTGYTGEDGLEIILPGDQAQGFWQALLGAQVQPCGLGARDTLRLEAGMNLYGSDMDESVSPLEANMGWTIAWEPLERDFIGRKALEAQKQSGIPSTLVGLVFDGRGVLRAHQKIIAENGIEGEITSGSFSPTLGVSIAFARLPVAAQGGLDVDIRGKRQPVKLTRPPFVRNGKSMIKED</sequence>
<dbReference type="RefSeq" id="WP_087460021.1">
    <property type="nucleotide sequence ID" value="NZ_CP021425.1"/>
</dbReference>
<dbReference type="AlphaFoldDB" id="A0A1Y0I320"/>
<evidence type="ECO:0000256" key="2">
    <source>
        <dbReference type="ARBA" id="ARBA00012616"/>
    </source>
</evidence>
<reference evidence="11 12" key="1">
    <citation type="submission" date="2017-05" db="EMBL/GenBank/DDBJ databases">
        <title>Genomic insights into alkan degradation activity of Oleiphilus messinensis.</title>
        <authorList>
            <person name="Kozyavkin S.A."/>
            <person name="Slesarev A.I."/>
            <person name="Golyshin P.N."/>
            <person name="Korzhenkov A."/>
            <person name="Golyshina O.N."/>
            <person name="Toshchakov S.V."/>
        </authorList>
    </citation>
    <scope>NUCLEOTIDE SEQUENCE [LARGE SCALE GENOMIC DNA]</scope>
    <source>
        <strain evidence="11 12">ME102</strain>
    </source>
</reference>
<name>A0A1Y0I320_9GAMM</name>
<accession>A0A1Y0I320</accession>
<dbReference type="EC" id="2.1.2.10" evidence="2 7"/>
<dbReference type="InterPro" id="IPR028896">
    <property type="entry name" value="GcvT/YgfZ/DmdA"/>
</dbReference>
<evidence type="ECO:0000313" key="12">
    <source>
        <dbReference type="Proteomes" id="UP000196027"/>
    </source>
</evidence>
<comment type="similarity">
    <text evidence="1 7">Belongs to the GcvT family.</text>
</comment>
<evidence type="ECO:0000313" key="11">
    <source>
        <dbReference type="EMBL" id="ARU54857.1"/>
    </source>
</evidence>
<dbReference type="GO" id="GO:0008168">
    <property type="term" value="F:methyltransferase activity"/>
    <property type="evidence" value="ECO:0007669"/>
    <property type="project" value="UniProtKB-KW"/>
</dbReference>
<dbReference type="InterPro" id="IPR027266">
    <property type="entry name" value="TrmE/GcvT-like"/>
</dbReference>
<feature type="domain" description="GCVT N-terminal" evidence="9">
    <location>
        <begin position="7"/>
        <end position="257"/>
    </location>
</feature>
<evidence type="ECO:0000259" key="9">
    <source>
        <dbReference type="Pfam" id="PF01571"/>
    </source>
</evidence>
<dbReference type="GO" id="GO:0004047">
    <property type="term" value="F:aminomethyltransferase activity"/>
    <property type="evidence" value="ECO:0007669"/>
    <property type="project" value="UniProtKB-UniRule"/>
</dbReference>
<evidence type="ECO:0000256" key="6">
    <source>
        <dbReference type="ARBA" id="ARBA00047665"/>
    </source>
</evidence>
<keyword evidence="3 7" id="KW-0032">Aminotransferase</keyword>
<dbReference type="Gene3D" id="3.30.1360.120">
    <property type="entry name" value="Probable tRNA modification gtpase trme, domain 1"/>
    <property type="match status" value="1"/>
</dbReference>
<evidence type="ECO:0000259" key="10">
    <source>
        <dbReference type="Pfam" id="PF08669"/>
    </source>
</evidence>
<evidence type="ECO:0000256" key="3">
    <source>
        <dbReference type="ARBA" id="ARBA00022576"/>
    </source>
</evidence>
<evidence type="ECO:0000256" key="1">
    <source>
        <dbReference type="ARBA" id="ARBA00008609"/>
    </source>
</evidence>
<feature type="domain" description="Aminomethyltransferase C-terminal" evidence="10">
    <location>
        <begin position="281"/>
        <end position="353"/>
    </location>
</feature>
<dbReference type="OrthoDB" id="9774591at2"/>
<evidence type="ECO:0000256" key="5">
    <source>
        <dbReference type="ARBA" id="ARBA00031395"/>
    </source>
</evidence>
<gene>
    <name evidence="7 11" type="primary">gcvT</name>
    <name evidence="11" type="ORF">OLMES_0765</name>
</gene>
<dbReference type="SUPFAM" id="SSF103025">
    <property type="entry name" value="Folate-binding domain"/>
    <property type="match status" value="1"/>
</dbReference>